<dbReference type="EMBL" id="NUEL01000025">
    <property type="protein sequence ID" value="PEJ07028.1"/>
    <property type="molecule type" value="Genomic_DNA"/>
</dbReference>
<evidence type="ECO:0000313" key="2">
    <source>
        <dbReference type="Proteomes" id="UP000220045"/>
    </source>
</evidence>
<dbReference type="AlphaFoldDB" id="A0A2A7VY18"/>
<accession>A0A2A7VY18</accession>
<name>A0A2A7VY18_9BACI</name>
<protein>
    <submittedName>
        <fullName evidence="1">Uncharacterized protein</fullName>
    </submittedName>
</protein>
<sequence length="137" mass="16734">MSENPFYTLPLYSKYYLYCIIAYMKEEMVDTTYGDVIIKFPYLSLEFLHYYAMIIYQYSTRRFAILEVILLFWWQILRGLKLYRRFSKYIDRNSHFIGDFSNISTYRQKLTNKKDGGSPILSHFAFLNKIHFLICWF</sequence>
<proteinExistence type="predicted"/>
<comment type="caution">
    <text evidence="1">The sequence shown here is derived from an EMBL/GenBank/DDBJ whole genome shotgun (WGS) entry which is preliminary data.</text>
</comment>
<evidence type="ECO:0000313" key="1">
    <source>
        <dbReference type="EMBL" id="PEJ07028.1"/>
    </source>
</evidence>
<gene>
    <name evidence="1" type="ORF">CN684_17110</name>
</gene>
<organism evidence="1 2">
    <name type="scientific">Bacillus wiedmannii</name>
    <dbReference type="NCBI Taxonomy" id="1890302"/>
    <lineage>
        <taxon>Bacteria</taxon>
        <taxon>Bacillati</taxon>
        <taxon>Bacillota</taxon>
        <taxon>Bacilli</taxon>
        <taxon>Bacillales</taxon>
        <taxon>Bacillaceae</taxon>
        <taxon>Bacillus</taxon>
        <taxon>Bacillus cereus group</taxon>
    </lineage>
</organism>
<dbReference type="Proteomes" id="UP000220045">
    <property type="component" value="Unassembled WGS sequence"/>
</dbReference>
<reference evidence="1 2" key="1">
    <citation type="submission" date="2017-09" db="EMBL/GenBank/DDBJ databases">
        <title>Large-scale bioinformatics analysis of Bacillus genomes uncovers conserved roles of natural products in bacterial physiology.</title>
        <authorList>
            <consortium name="Agbiome Team Llc"/>
            <person name="Bleich R.M."/>
            <person name="Grubbs K.J."/>
            <person name="Santa Maria K.C."/>
            <person name="Allen S.E."/>
            <person name="Farag S."/>
            <person name="Shank E.A."/>
            <person name="Bowers A."/>
        </authorList>
    </citation>
    <scope>NUCLEOTIDE SEQUENCE [LARGE SCALE GENOMIC DNA]</scope>
    <source>
        <strain evidence="1 2">AFS004017</strain>
    </source>
</reference>